<protein>
    <submittedName>
        <fullName evidence="1">Uncharacterized protein</fullName>
    </submittedName>
</protein>
<proteinExistence type="predicted"/>
<reference evidence="1" key="1">
    <citation type="submission" date="2023-11" db="EMBL/GenBank/DDBJ databases">
        <authorList>
            <person name="Poullet M."/>
        </authorList>
    </citation>
    <scope>NUCLEOTIDE SEQUENCE</scope>
    <source>
        <strain evidence="1">E1834</strain>
    </source>
</reference>
<gene>
    <name evidence="1" type="ORF">MENTE1834_LOCUS20135</name>
</gene>
<organism evidence="1 2">
    <name type="scientific">Meloidogyne enterolobii</name>
    <name type="common">Root-knot nematode worm</name>
    <name type="synonym">Meloidogyne mayaguensis</name>
    <dbReference type="NCBI Taxonomy" id="390850"/>
    <lineage>
        <taxon>Eukaryota</taxon>
        <taxon>Metazoa</taxon>
        <taxon>Ecdysozoa</taxon>
        <taxon>Nematoda</taxon>
        <taxon>Chromadorea</taxon>
        <taxon>Rhabditida</taxon>
        <taxon>Tylenchina</taxon>
        <taxon>Tylenchomorpha</taxon>
        <taxon>Tylenchoidea</taxon>
        <taxon>Meloidogynidae</taxon>
        <taxon>Meloidogyninae</taxon>
        <taxon>Meloidogyne</taxon>
    </lineage>
</organism>
<dbReference type="EMBL" id="CAVMJV010000023">
    <property type="protein sequence ID" value="CAK5073464.1"/>
    <property type="molecule type" value="Genomic_DNA"/>
</dbReference>
<accession>A0ACB0Z3J5</accession>
<sequence>MEMLPFKGQIFPIFFLNLILFYSAVCNLTGGAFEFSILGEDYYYEILSTNSDPLLGGQAFDNAILNYFVSEFKRENGIDLTKDPVAIQRLSEAAEKAKCQLSGSTQTEIILPNIILDSTGINKHFQIKLTRSKFEELTENLIQKIGQLCEKTLKDAGIKNKLVDGDNKKGGSDLQSFCFWRNIRNVIEDIFKKEIDEDSQLEDGKIALGAVYLGVIYGDINYLDDKRICKNRAYKLASRKMFLEERNEPGPFCLIDFDAKYFLRIMLRMIKKYYASLHIDIQSRSAIKILGEFALDSANDKEVRSSMALHNADHYSTGGFGCYGMYSETESDVKGFRDEVYNFFKNFMFINKKKVWTKLKPYVYKINLSEPTEEEKKKRRAIYSLPLKLRKLYHYRTIKDIKFKKIKKIPKTKGFHKLKAKKKRYFLFRAY</sequence>
<name>A0ACB0Z3J5_MELEN</name>
<evidence type="ECO:0000313" key="1">
    <source>
        <dbReference type="EMBL" id="CAK5073464.1"/>
    </source>
</evidence>
<evidence type="ECO:0000313" key="2">
    <source>
        <dbReference type="Proteomes" id="UP001497535"/>
    </source>
</evidence>
<keyword evidence="2" id="KW-1185">Reference proteome</keyword>
<dbReference type="Proteomes" id="UP001497535">
    <property type="component" value="Unassembled WGS sequence"/>
</dbReference>
<comment type="caution">
    <text evidence="1">The sequence shown here is derived from an EMBL/GenBank/DDBJ whole genome shotgun (WGS) entry which is preliminary data.</text>
</comment>